<dbReference type="GO" id="GO:0042273">
    <property type="term" value="P:ribosomal large subunit biogenesis"/>
    <property type="evidence" value="ECO:0007669"/>
    <property type="project" value="TreeGrafter"/>
</dbReference>
<evidence type="ECO:0000259" key="1">
    <source>
        <dbReference type="Pfam" id="PF12756"/>
    </source>
</evidence>
<dbReference type="InterPro" id="IPR040025">
    <property type="entry name" value="Znf622/Rei1/Reh1"/>
</dbReference>
<evidence type="ECO:0000313" key="3">
    <source>
        <dbReference type="Proteomes" id="UP001162156"/>
    </source>
</evidence>
<gene>
    <name evidence="2" type="ORF">NQ314_009895</name>
</gene>
<comment type="caution">
    <text evidence="2">The sequence shown here is derived from an EMBL/GenBank/DDBJ whole genome shotgun (WGS) entry which is preliminary data.</text>
</comment>
<evidence type="ECO:0000313" key="2">
    <source>
        <dbReference type="EMBL" id="KAJ8942920.1"/>
    </source>
</evidence>
<dbReference type="SUPFAM" id="SSF57667">
    <property type="entry name" value="beta-beta-alpha zinc fingers"/>
    <property type="match status" value="1"/>
</dbReference>
<sequence>MRRIIKKLKVEIEWKGDNISIPKIENKSSSMDIDEDQSELEEVDSDEWDEDIENPIDNNDCLFCSHHSRNFIKNLEHMTIVHSFFIPDIEYCTDLNGLLRYLGEKISVGFVCLWCNENGKTFHSAESVRKHMVDKGHCKMIHEGIALAEYADFYDYSSSYPDAEKEEINLDEEVETSEIDGSDYQLTLPSGVTVGHRSLMKYYKQSINPNRAVVVASQNNKKLHKVLAQYKSLGWTVTQQAAAARKARDIHFLKRIQARYNMKMGMKNNNLLQKHFRRQVQF</sequence>
<proteinExistence type="predicted"/>
<dbReference type="PANTHER" id="PTHR13182:SF8">
    <property type="entry name" value="CYTOPLASMIC 60S SUBUNIT BIOGENESIS FACTOR ZNF622"/>
    <property type="match status" value="1"/>
</dbReference>
<dbReference type="Proteomes" id="UP001162156">
    <property type="component" value="Unassembled WGS sequence"/>
</dbReference>
<dbReference type="EMBL" id="JANEYF010002731">
    <property type="protein sequence ID" value="KAJ8942920.1"/>
    <property type="molecule type" value="Genomic_DNA"/>
</dbReference>
<dbReference type="PANTHER" id="PTHR13182">
    <property type="entry name" value="ZINC FINGER PROTEIN 622"/>
    <property type="match status" value="1"/>
</dbReference>
<accession>A0AAV8XXA7</accession>
<dbReference type="GO" id="GO:0030687">
    <property type="term" value="C:preribosome, large subunit precursor"/>
    <property type="evidence" value="ECO:0007669"/>
    <property type="project" value="TreeGrafter"/>
</dbReference>
<protein>
    <recommendedName>
        <fullName evidence="1">ZN622/Rei1/Reh1 zinc finger C2H2-type domain-containing protein</fullName>
    </recommendedName>
</protein>
<keyword evidence="3" id="KW-1185">Reference proteome</keyword>
<organism evidence="2 3">
    <name type="scientific">Rhamnusium bicolor</name>
    <dbReference type="NCBI Taxonomy" id="1586634"/>
    <lineage>
        <taxon>Eukaryota</taxon>
        <taxon>Metazoa</taxon>
        <taxon>Ecdysozoa</taxon>
        <taxon>Arthropoda</taxon>
        <taxon>Hexapoda</taxon>
        <taxon>Insecta</taxon>
        <taxon>Pterygota</taxon>
        <taxon>Neoptera</taxon>
        <taxon>Endopterygota</taxon>
        <taxon>Coleoptera</taxon>
        <taxon>Polyphaga</taxon>
        <taxon>Cucujiformia</taxon>
        <taxon>Chrysomeloidea</taxon>
        <taxon>Cerambycidae</taxon>
        <taxon>Lepturinae</taxon>
        <taxon>Rhagiini</taxon>
        <taxon>Rhamnusium</taxon>
    </lineage>
</organism>
<dbReference type="InterPro" id="IPR036236">
    <property type="entry name" value="Znf_C2H2_sf"/>
</dbReference>
<dbReference type="InterPro" id="IPR041661">
    <property type="entry name" value="ZN622/Rei1/Reh1_Znf-C2H2"/>
</dbReference>
<dbReference type="AlphaFoldDB" id="A0AAV8XXA7"/>
<dbReference type="Pfam" id="PF12756">
    <property type="entry name" value="zf-C2H2_2"/>
    <property type="match status" value="1"/>
</dbReference>
<reference evidence="2" key="1">
    <citation type="journal article" date="2023" name="Insect Mol. Biol.">
        <title>Genome sequencing provides insights into the evolution of gene families encoding plant cell wall-degrading enzymes in longhorned beetles.</title>
        <authorList>
            <person name="Shin N.R."/>
            <person name="Okamura Y."/>
            <person name="Kirsch R."/>
            <person name="Pauchet Y."/>
        </authorList>
    </citation>
    <scope>NUCLEOTIDE SEQUENCE</scope>
    <source>
        <strain evidence="2">RBIC_L_NR</strain>
    </source>
</reference>
<name>A0AAV8XXA7_9CUCU</name>
<feature type="domain" description="ZN622/Rei1/Reh1 zinc finger C2H2-type" evidence="1">
    <location>
        <begin position="60"/>
        <end position="160"/>
    </location>
</feature>